<gene>
    <name evidence="2" type="ORF">SAMN04489719_0834</name>
</gene>
<sequence>MTIALTLYVLIWPVVVAGVLLAISRGFLRDVRQAKREGRPII</sequence>
<proteinExistence type="predicted"/>
<feature type="transmembrane region" description="Helical" evidence="1">
    <location>
        <begin position="6"/>
        <end position="28"/>
    </location>
</feature>
<dbReference type="Proteomes" id="UP000199649">
    <property type="component" value="Chromosome I"/>
</dbReference>
<keyword evidence="3" id="KW-1185">Reference proteome</keyword>
<keyword evidence="1" id="KW-0812">Transmembrane</keyword>
<protein>
    <submittedName>
        <fullName evidence="2">Uncharacterized protein</fullName>
    </submittedName>
</protein>
<dbReference type="InterPro" id="IPR049820">
    <property type="entry name" value="Trnsprt_adja_ssu-like"/>
</dbReference>
<dbReference type="RefSeq" id="WP_092665850.1">
    <property type="nucleotide sequence ID" value="NZ_LT629734.1"/>
</dbReference>
<evidence type="ECO:0000313" key="3">
    <source>
        <dbReference type="Proteomes" id="UP000199649"/>
    </source>
</evidence>
<evidence type="ECO:0000256" key="1">
    <source>
        <dbReference type="SAM" id="Phobius"/>
    </source>
</evidence>
<reference evidence="3" key="1">
    <citation type="submission" date="2016-10" db="EMBL/GenBank/DDBJ databases">
        <authorList>
            <person name="Varghese N."/>
            <person name="Submissions S."/>
        </authorList>
    </citation>
    <scope>NUCLEOTIDE SEQUENCE [LARGE SCALE GENOMIC DNA]</scope>
    <source>
        <strain evidence="3">DSM 22965</strain>
    </source>
</reference>
<dbReference type="STRING" id="684552.SAMN04489719_0834"/>
<keyword evidence="1" id="KW-1133">Transmembrane helix</keyword>
<keyword evidence="1" id="KW-0472">Membrane</keyword>
<evidence type="ECO:0000313" key="2">
    <source>
        <dbReference type="EMBL" id="SDR80795.1"/>
    </source>
</evidence>
<organism evidence="2 3">
    <name type="scientific">Agrococcus carbonis</name>
    <dbReference type="NCBI Taxonomy" id="684552"/>
    <lineage>
        <taxon>Bacteria</taxon>
        <taxon>Bacillati</taxon>
        <taxon>Actinomycetota</taxon>
        <taxon>Actinomycetes</taxon>
        <taxon>Micrococcales</taxon>
        <taxon>Microbacteriaceae</taxon>
        <taxon>Agrococcus</taxon>
    </lineage>
</organism>
<dbReference type="NCBIfam" id="NF038354">
    <property type="entry name" value="trnsprt_adja_43"/>
    <property type="match status" value="1"/>
</dbReference>
<dbReference type="AlphaFoldDB" id="A0A1H1M356"/>
<accession>A0A1H1M356</accession>
<name>A0A1H1M356_9MICO</name>
<dbReference type="EMBL" id="LT629734">
    <property type="protein sequence ID" value="SDR80795.1"/>
    <property type="molecule type" value="Genomic_DNA"/>
</dbReference>